<gene>
    <name evidence="1" type="primary">g11712</name>
    <name evidence="1" type="ORF">NpPPO83_00011712</name>
</gene>
<protein>
    <submittedName>
        <fullName evidence="1">Meiotic activator Rim4</fullName>
    </submittedName>
</protein>
<dbReference type="Proteomes" id="UP001165186">
    <property type="component" value="Unassembled WGS sequence"/>
</dbReference>
<keyword evidence="2" id="KW-1185">Reference proteome</keyword>
<evidence type="ECO:0000313" key="1">
    <source>
        <dbReference type="EMBL" id="GME39803.1"/>
    </source>
</evidence>
<sequence>MDPVTPPRVVKRSSHRRTKSTPDCGSVGGSGDETCLTSPISPLDCCTVRGGVTIPATPVSPPSVINGSDNGRFNSSAVGSPDALNEPIIYDFQIFLEDPREMSTPQEPANSGNEDSISESLRLKVNKKRDQRKLKRASLLPAHSDPSGLHSMVGGLEISINNDFISSNHGDDVFASSSRPGSMGSSFATASSVERPSTPDKAFAISFSPPPVDGDHKSSSNPEGSATSDDDITAENAQARLSPDACIFVANLPKDKTDAEIFEALTREFEKYGTCYIKIKRDRSMPIAFVQYRDPQVAVTVLEHAPGTLILTRKCRVERAKAPRCLYVYRRDGKLPSEKEVLKLLAKSGELDKVWAPTETELEKYGLAPGFCVRFKFYQDSVEAIMVHRGDEMYHVESFHAPDKMNHAVFARDSYLMEPNPSCSVPNYNAGIHLNSALWVGELPPSITKAELARVFGGQKRLITHIDLRIRWSRGAKFESYAIVRFLDPYSAVEAARATHRKLRLITGHSVRIEFAYKSFSPGFKGFRGNHSSSGNVNSHPGYVGPPSFYDAHNQMGAPGPYNHGSLRSYSQGSYGMSNGGIDSNSMHSYQGNIDCMNFYNNGQASGAHTQAQLSSHRCSGGTLHPVFSTLQGHSASSSQAQTGGGFTLMNHPVQYISPTSSVAQANNTFPVVNGTAAQVNGTYSAVNGTLNGVAAQMNGNYPLNNNNGSQMNGNYPANNTGAQSSGAYPANTFQASPRFFARP</sequence>
<name>A0ACB5SGD4_9PEZI</name>
<organism evidence="1 2">
    <name type="scientific">Neofusicoccum parvum</name>
    <dbReference type="NCBI Taxonomy" id="310453"/>
    <lineage>
        <taxon>Eukaryota</taxon>
        <taxon>Fungi</taxon>
        <taxon>Dikarya</taxon>
        <taxon>Ascomycota</taxon>
        <taxon>Pezizomycotina</taxon>
        <taxon>Dothideomycetes</taxon>
        <taxon>Dothideomycetes incertae sedis</taxon>
        <taxon>Botryosphaeriales</taxon>
        <taxon>Botryosphaeriaceae</taxon>
        <taxon>Neofusicoccum</taxon>
    </lineage>
</organism>
<evidence type="ECO:0000313" key="2">
    <source>
        <dbReference type="Proteomes" id="UP001165186"/>
    </source>
</evidence>
<proteinExistence type="predicted"/>
<comment type="caution">
    <text evidence="1">The sequence shown here is derived from an EMBL/GenBank/DDBJ whole genome shotgun (WGS) entry which is preliminary data.</text>
</comment>
<dbReference type="EMBL" id="BSXG01000090">
    <property type="protein sequence ID" value="GME39803.1"/>
    <property type="molecule type" value="Genomic_DNA"/>
</dbReference>
<reference evidence="1" key="1">
    <citation type="submission" date="2024-09" db="EMBL/GenBank/DDBJ databases">
        <title>Draft Genome Sequences of Neofusicoccum parvum.</title>
        <authorList>
            <person name="Ashida A."/>
            <person name="Camagna M."/>
            <person name="Tanaka A."/>
            <person name="Takemoto D."/>
        </authorList>
    </citation>
    <scope>NUCLEOTIDE SEQUENCE</scope>
    <source>
        <strain evidence="1">PPO83</strain>
    </source>
</reference>
<accession>A0ACB5SGD4</accession>